<evidence type="ECO:0000313" key="2">
    <source>
        <dbReference type="Proteomes" id="UP000183988"/>
    </source>
</evidence>
<proteinExistence type="predicted"/>
<reference evidence="1 2" key="1">
    <citation type="submission" date="2016-11" db="EMBL/GenBank/DDBJ databases">
        <authorList>
            <person name="Jaros S."/>
            <person name="Januszkiewicz K."/>
            <person name="Wedrychowicz H."/>
        </authorList>
    </citation>
    <scope>NUCLEOTIDE SEQUENCE [LARGE SCALE GENOMIC DNA]</scope>
    <source>
        <strain evidence="1 2">IBRC-M 10683</strain>
    </source>
</reference>
<sequence>MPFIKFYGFNQETLQNKSNQIISIITDRANIKATKVKIYNAPDISITINPPIIEIAMFQRPIETYDSIASDLNNLFHDTEFHNPHIYFVVIEEKLYYKQGLPIVN</sequence>
<dbReference type="InterPro" id="IPR015017">
    <property type="entry name" value="DUF1904"/>
</dbReference>
<accession>A0A1M5GQT1</accession>
<evidence type="ECO:0000313" key="1">
    <source>
        <dbReference type="EMBL" id="SHG06076.1"/>
    </source>
</evidence>
<dbReference type="Gene3D" id="3.30.429.10">
    <property type="entry name" value="Macrophage Migration Inhibitory Factor"/>
    <property type="match status" value="1"/>
</dbReference>
<dbReference type="SUPFAM" id="SSF55331">
    <property type="entry name" value="Tautomerase/MIF"/>
    <property type="match status" value="1"/>
</dbReference>
<dbReference type="RefSeq" id="WP_072889736.1">
    <property type="nucleotide sequence ID" value="NZ_FQVW01000014.1"/>
</dbReference>
<dbReference type="OrthoDB" id="5397257at2"/>
<evidence type="ECO:0008006" key="3">
    <source>
        <dbReference type="Google" id="ProtNLM"/>
    </source>
</evidence>
<name>A0A1M5GQT1_9BACI</name>
<protein>
    <recommendedName>
        <fullName evidence="3">DUF1904 domain-containing protein</fullName>
    </recommendedName>
</protein>
<dbReference type="Proteomes" id="UP000183988">
    <property type="component" value="Unassembled WGS sequence"/>
</dbReference>
<organism evidence="1 2">
    <name type="scientific">Ornithinibacillus halophilus</name>
    <dbReference type="NCBI Taxonomy" id="930117"/>
    <lineage>
        <taxon>Bacteria</taxon>
        <taxon>Bacillati</taxon>
        <taxon>Bacillota</taxon>
        <taxon>Bacilli</taxon>
        <taxon>Bacillales</taxon>
        <taxon>Bacillaceae</taxon>
        <taxon>Ornithinibacillus</taxon>
    </lineage>
</organism>
<dbReference type="AlphaFoldDB" id="A0A1M5GQT1"/>
<dbReference type="EMBL" id="FQVW01000014">
    <property type="protein sequence ID" value="SHG06076.1"/>
    <property type="molecule type" value="Genomic_DNA"/>
</dbReference>
<dbReference type="InterPro" id="IPR014347">
    <property type="entry name" value="Tautomerase/MIF_sf"/>
</dbReference>
<gene>
    <name evidence="1" type="ORF">SAMN05216225_101417</name>
</gene>
<keyword evidence="2" id="KW-1185">Reference proteome</keyword>
<dbReference type="Pfam" id="PF08921">
    <property type="entry name" value="DUF1904"/>
    <property type="match status" value="1"/>
</dbReference>